<dbReference type="Proteomes" id="UP000075884">
    <property type="component" value="Unassembled WGS sequence"/>
</dbReference>
<organism evidence="1 2">
    <name type="scientific">Anopheles dirus</name>
    <dbReference type="NCBI Taxonomy" id="7168"/>
    <lineage>
        <taxon>Eukaryota</taxon>
        <taxon>Metazoa</taxon>
        <taxon>Ecdysozoa</taxon>
        <taxon>Arthropoda</taxon>
        <taxon>Hexapoda</taxon>
        <taxon>Insecta</taxon>
        <taxon>Pterygota</taxon>
        <taxon>Neoptera</taxon>
        <taxon>Endopterygota</taxon>
        <taxon>Diptera</taxon>
        <taxon>Nematocera</taxon>
        <taxon>Culicoidea</taxon>
        <taxon>Culicidae</taxon>
        <taxon>Anophelinae</taxon>
        <taxon>Anopheles</taxon>
    </lineage>
</organism>
<keyword evidence="2" id="KW-1185">Reference proteome</keyword>
<dbReference type="AlphaFoldDB" id="A0A182NH80"/>
<accession>A0A182NH80</accession>
<evidence type="ECO:0000313" key="2">
    <source>
        <dbReference type="Proteomes" id="UP000075884"/>
    </source>
</evidence>
<reference evidence="1" key="2">
    <citation type="submission" date="2020-05" db="UniProtKB">
        <authorList>
            <consortium name="EnsemblMetazoa"/>
        </authorList>
    </citation>
    <scope>IDENTIFICATION</scope>
    <source>
        <strain evidence="1">WRAIR2</strain>
    </source>
</reference>
<name>A0A182NH80_9DIPT</name>
<reference evidence="2" key="1">
    <citation type="submission" date="2013-03" db="EMBL/GenBank/DDBJ databases">
        <title>The Genome Sequence of Anopheles dirus WRAIR2.</title>
        <authorList>
            <consortium name="The Broad Institute Genomics Platform"/>
            <person name="Neafsey D.E."/>
            <person name="Walton C."/>
            <person name="Walker B."/>
            <person name="Young S.K."/>
            <person name="Zeng Q."/>
            <person name="Gargeya S."/>
            <person name="Fitzgerald M."/>
            <person name="Haas B."/>
            <person name="Abouelleil A."/>
            <person name="Allen A.W."/>
            <person name="Alvarado L."/>
            <person name="Arachchi H.M."/>
            <person name="Berlin A.M."/>
            <person name="Chapman S.B."/>
            <person name="Gainer-Dewar J."/>
            <person name="Goldberg J."/>
            <person name="Griggs A."/>
            <person name="Gujja S."/>
            <person name="Hansen M."/>
            <person name="Howarth C."/>
            <person name="Imamovic A."/>
            <person name="Ireland A."/>
            <person name="Larimer J."/>
            <person name="McCowan C."/>
            <person name="Murphy C."/>
            <person name="Pearson M."/>
            <person name="Poon T.W."/>
            <person name="Priest M."/>
            <person name="Roberts A."/>
            <person name="Saif S."/>
            <person name="Shea T."/>
            <person name="Sisk P."/>
            <person name="Sykes S."/>
            <person name="Wortman J."/>
            <person name="Nusbaum C."/>
            <person name="Birren B."/>
        </authorList>
    </citation>
    <scope>NUCLEOTIDE SEQUENCE [LARGE SCALE GENOMIC DNA]</scope>
    <source>
        <strain evidence="2">WRAIR2</strain>
    </source>
</reference>
<dbReference type="STRING" id="7168.A0A182NH80"/>
<proteinExistence type="predicted"/>
<dbReference type="EnsemblMetazoa" id="ADIR007003-RA">
    <property type="protein sequence ID" value="ADIR007003-PA"/>
    <property type="gene ID" value="ADIR007003"/>
</dbReference>
<dbReference type="VEuPathDB" id="VectorBase:ADIR007003"/>
<sequence>EEQVQEELAPDFLSSPVREAHSLPLEVAAVTSESTVLSQVSNLVEPDGAVGTSATVKVVPETALITEEIFLSERESDTMLLDSARLAASPHYKLYGVNEPVQVSEPFEPKKATVEFLERTSVSVSKVLSNESEASLAPFDVIDTATAQTTLTALKPVTESLATMQRDQLEEKIVSEQLILEAIGQYEHEDVSMRQAEPALVPNSELMVTEVHEQTTVEETTVYEGSQQLPMEEIPAAKSADRSFVPNAELIVTEIVSEQKEREGYNVADLARDHMATTTVTPHALKSLTIQETQTTESVDRLSDVAVEKTLATCKDDNLEETIVRETLVLESIDSYTMEFSPSEKQAIPNVTPMTELIVTEVIVEQKEKDGYSVQDIAEGHVVKMLPSHTLKSVIVEEVQTSDVVGDVDQPRSTLLTATVRKEQLETQTILEQLVLEGLARLDEQQQPVHKSATANIEAISELHVTEVVTEQKEQEGYDVQQIASNYNAKEVPSHTLRSVLIEETQPIDDVKQFVETPVTSHAKPLTEDIEERIIAETVVLENVDSLEQQAQPEAKHAEKVLQSQIELHVTEVIAEQKEREGYSVSDLTVQQSAKTVTNEPFKSINVEEVVLSSATENIETKETTSTTLPREELVVTEIVCEQKESEGFDVHQIASGYSAHLIPSQILKPLAVEQVQPAEMHGEIKDQSTVSSESHALVNKSEHEQTTVQETMVYENLSEKPTDQSPEHKLANVDLQPVQELVITEVVAEQKEREGFDVHEIAKDYTAHATTAGLHKSIAIEEVLSSDALGELRSHWP</sequence>
<protein>
    <submittedName>
        <fullName evidence="1">Uncharacterized protein</fullName>
    </submittedName>
</protein>
<evidence type="ECO:0000313" key="1">
    <source>
        <dbReference type="EnsemblMetazoa" id="ADIR007003-PA"/>
    </source>
</evidence>